<accession>H5XD45</accession>
<dbReference type="eggNOG" id="COG1309">
    <property type="taxonomic scope" value="Bacteria"/>
</dbReference>
<dbReference type="EMBL" id="CM001440">
    <property type="protein sequence ID" value="EHR63476.1"/>
    <property type="molecule type" value="Genomic_DNA"/>
</dbReference>
<keyword evidence="2 4" id="KW-0238">DNA-binding</keyword>
<proteinExistence type="predicted"/>
<evidence type="ECO:0000256" key="2">
    <source>
        <dbReference type="ARBA" id="ARBA00023125"/>
    </source>
</evidence>
<feature type="domain" description="HTH tetR-type" evidence="5">
    <location>
        <begin position="13"/>
        <end position="73"/>
    </location>
</feature>
<keyword evidence="3" id="KW-0804">Transcription</keyword>
<dbReference type="PROSITE" id="PS50977">
    <property type="entry name" value="HTH_TETR_2"/>
    <property type="match status" value="1"/>
</dbReference>
<name>H5XD45_9PSEU</name>
<dbReference type="GO" id="GO:0000976">
    <property type="term" value="F:transcription cis-regulatory region binding"/>
    <property type="evidence" value="ECO:0007669"/>
    <property type="project" value="TreeGrafter"/>
</dbReference>
<dbReference type="OrthoDB" id="3210322at2"/>
<evidence type="ECO:0000313" key="7">
    <source>
        <dbReference type="Proteomes" id="UP000002791"/>
    </source>
</evidence>
<dbReference type="Gene3D" id="1.10.357.10">
    <property type="entry name" value="Tetracycline Repressor, domain 2"/>
    <property type="match status" value="1"/>
</dbReference>
<dbReference type="Pfam" id="PF00440">
    <property type="entry name" value="TetR_N"/>
    <property type="match status" value="1"/>
</dbReference>
<dbReference type="GO" id="GO:0003700">
    <property type="term" value="F:DNA-binding transcription factor activity"/>
    <property type="evidence" value="ECO:0007669"/>
    <property type="project" value="TreeGrafter"/>
</dbReference>
<evidence type="ECO:0000256" key="3">
    <source>
        <dbReference type="ARBA" id="ARBA00023163"/>
    </source>
</evidence>
<sequence length="240" mass="26685">MTASTNRRARLRAALDRDLRRTARRLLVSGGLDAVTLAAIAREVGITPPAIYRYYGSRDDLLLALADDLIAELVGELGTAAAAHPDDRPDRQIIAMIRAFPSWAARNRAEYGFVFGTPSPTAGHIHRAIAKSWNAEVGGAFGERYLRLWRQQPFDVPSDSELEPSLRKQLDDYRTVVHLQSMPLGAILVFIECWSRIYASISFDVFGFMSATFTDMTPMHERMCQGICELLGIEYVPPGA</sequence>
<dbReference type="PRINTS" id="PR00455">
    <property type="entry name" value="HTHTETR"/>
</dbReference>
<dbReference type="RefSeq" id="WP_005459782.1">
    <property type="nucleotide sequence ID" value="NZ_CM001440.1"/>
</dbReference>
<evidence type="ECO:0000256" key="1">
    <source>
        <dbReference type="ARBA" id="ARBA00023015"/>
    </source>
</evidence>
<evidence type="ECO:0000313" key="6">
    <source>
        <dbReference type="EMBL" id="EHR63476.1"/>
    </source>
</evidence>
<protein>
    <submittedName>
        <fullName evidence="6">Transcriptional regulator</fullName>
    </submittedName>
</protein>
<keyword evidence="1" id="KW-0805">Transcription regulation</keyword>
<dbReference type="InterPro" id="IPR036271">
    <property type="entry name" value="Tet_transcr_reg_TetR-rel_C_sf"/>
</dbReference>
<evidence type="ECO:0000256" key="4">
    <source>
        <dbReference type="PROSITE-ProRule" id="PRU00335"/>
    </source>
</evidence>
<keyword evidence="7" id="KW-1185">Reference proteome</keyword>
<dbReference type="InterPro" id="IPR050109">
    <property type="entry name" value="HTH-type_TetR-like_transc_reg"/>
</dbReference>
<dbReference type="InterPro" id="IPR009057">
    <property type="entry name" value="Homeodomain-like_sf"/>
</dbReference>
<gene>
    <name evidence="6" type="ORF">SaccyDRAFT_4669</name>
</gene>
<dbReference type="HOGENOM" id="CLU_069356_9_1_11"/>
<dbReference type="AlphaFoldDB" id="H5XD45"/>
<dbReference type="PANTHER" id="PTHR30055:SF234">
    <property type="entry name" value="HTH-TYPE TRANSCRIPTIONAL REGULATOR BETI"/>
    <property type="match status" value="1"/>
</dbReference>
<dbReference type="SUPFAM" id="SSF46689">
    <property type="entry name" value="Homeodomain-like"/>
    <property type="match status" value="1"/>
</dbReference>
<dbReference type="STRING" id="882082.SaccyDRAFT_4669"/>
<dbReference type="PANTHER" id="PTHR30055">
    <property type="entry name" value="HTH-TYPE TRANSCRIPTIONAL REGULATOR RUTR"/>
    <property type="match status" value="1"/>
</dbReference>
<feature type="DNA-binding region" description="H-T-H motif" evidence="4">
    <location>
        <begin position="36"/>
        <end position="55"/>
    </location>
</feature>
<dbReference type="InterPro" id="IPR001647">
    <property type="entry name" value="HTH_TetR"/>
</dbReference>
<organism evidence="6 7">
    <name type="scientific">Saccharomonospora cyanea NA-134</name>
    <dbReference type="NCBI Taxonomy" id="882082"/>
    <lineage>
        <taxon>Bacteria</taxon>
        <taxon>Bacillati</taxon>
        <taxon>Actinomycetota</taxon>
        <taxon>Actinomycetes</taxon>
        <taxon>Pseudonocardiales</taxon>
        <taxon>Pseudonocardiaceae</taxon>
        <taxon>Saccharomonospora</taxon>
    </lineage>
</organism>
<reference evidence="6 7" key="1">
    <citation type="submission" date="2011-11" db="EMBL/GenBank/DDBJ databases">
        <title>The Noncontiguous Finished sequence of Saccharomonospora cyanea NA-134.</title>
        <authorList>
            <consortium name="US DOE Joint Genome Institute"/>
            <person name="Lucas S."/>
            <person name="Han J."/>
            <person name="Lapidus A."/>
            <person name="Cheng J.-F."/>
            <person name="Goodwin L."/>
            <person name="Pitluck S."/>
            <person name="Peters L."/>
            <person name="Ovchinnikova G."/>
            <person name="Lu M."/>
            <person name="Detter J.C."/>
            <person name="Han C."/>
            <person name="Tapia R."/>
            <person name="Land M."/>
            <person name="Hauser L."/>
            <person name="Kyrpides N."/>
            <person name="Ivanova N."/>
            <person name="Pagani I."/>
            <person name="Brambilla E.-M."/>
            <person name="Klenk H.-P."/>
            <person name="Woyke T."/>
        </authorList>
    </citation>
    <scope>NUCLEOTIDE SEQUENCE [LARGE SCALE GENOMIC DNA]</scope>
    <source>
        <strain evidence="6 7">NA-134</strain>
    </source>
</reference>
<evidence type="ECO:0000259" key="5">
    <source>
        <dbReference type="PROSITE" id="PS50977"/>
    </source>
</evidence>
<dbReference type="Proteomes" id="UP000002791">
    <property type="component" value="Chromosome"/>
</dbReference>
<dbReference type="SUPFAM" id="SSF48498">
    <property type="entry name" value="Tetracyclin repressor-like, C-terminal domain"/>
    <property type="match status" value="1"/>
</dbReference>